<dbReference type="EMBL" id="BRYA01000232">
    <property type="protein sequence ID" value="GMI44922.1"/>
    <property type="molecule type" value="Genomic_DNA"/>
</dbReference>
<dbReference type="PROSITE" id="PS00630">
    <property type="entry name" value="IMP_2"/>
    <property type="match status" value="1"/>
</dbReference>
<evidence type="ECO:0000313" key="10">
    <source>
        <dbReference type="Proteomes" id="UP001165065"/>
    </source>
</evidence>
<dbReference type="Gene3D" id="3.30.540.10">
    <property type="entry name" value="Fructose-1,6-Bisphosphatase, subunit A, domain 1"/>
    <property type="match status" value="1"/>
</dbReference>
<keyword evidence="10" id="KW-1185">Reference proteome</keyword>
<organism evidence="9 10">
    <name type="scientific">Triparma columacea</name>
    <dbReference type="NCBI Taxonomy" id="722753"/>
    <lineage>
        <taxon>Eukaryota</taxon>
        <taxon>Sar</taxon>
        <taxon>Stramenopiles</taxon>
        <taxon>Ochrophyta</taxon>
        <taxon>Bolidophyceae</taxon>
        <taxon>Parmales</taxon>
        <taxon>Triparmaceae</taxon>
        <taxon>Triparma</taxon>
    </lineage>
</organism>
<dbReference type="GO" id="GO:0007165">
    <property type="term" value="P:signal transduction"/>
    <property type="evidence" value="ECO:0007669"/>
    <property type="project" value="TreeGrafter"/>
</dbReference>
<feature type="binding site" evidence="7">
    <location>
        <position position="114"/>
    </location>
    <ligand>
        <name>Mg(2+)</name>
        <dbReference type="ChEBI" id="CHEBI:18420"/>
        <label>1</label>
        <note>catalytic</note>
    </ligand>
</feature>
<dbReference type="PANTHER" id="PTHR20854:SF4">
    <property type="entry name" value="INOSITOL-1-MONOPHOSPHATASE-RELATED"/>
    <property type="match status" value="1"/>
</dbReference>
<accession>A0A9W7LCS0</accession>
<evidence type="ECO:0000313" key="9">
    <source>
        <dbReference type="EMBL" id="GMI44922.1"/>
    </source>
</evidence>
<proteinExistence type="inferred from homology"/>
<evidence type="ECO:0000256" key="8">
    <source>
        <dbReference type="RuleBase" id="RU364068"/>
    </source>
</evidence>
<keyword evidence="5 8" id="KW-0378">Hydrolase</keyword>
<evidence type="ECO:0000256" key="7">
    <source>
        <dbReference type="PIRSR" id="PIRSR600760-2"/>
    </source>
</evidence>
<dbReference type="GO" id="GO:0008934">
    <property type="term" value="F:inositol monophosphate 1-phosphatase activity"/>
    <property type="evidence" value="ECO:0007669"/>
    <property type="project" value="InterPro"/>
</dbReference>
<dbReference type="SUPFAM" id="SSF56655">
    <property type="entry name" value="Carbohydrate phosphatase"/>
    <property type="match status" value="1"/>
</dbReference>
<evidence type="ECO:0000256" key="3">
    <source>
        <dbReference type="ARBA" id="ARBA00009759"/>
    </source>
</evidence>
<comment type="caution">
    <text evidence="9">The sequence shown here is derived from an EMBL/GenBank/DDBJ whole genome shotgun (WGS) entry which is preliminary data.</text>
</comment>
<dbReference type="InterPro" id="IPR000760">
    <property type="entry name" value="Inositol_monophosphatase-like"/>
</dbReference>
<evidence type="ECO:0000256" key="5">
    <source>
        <dbReference type="ARBA" id="ARBA00022801"/>
    </source>
</evidence>
<keyword evidence="6 7" id="KW-0460">Magnesium</keyword>
<feature type="binding site" evidence="7">
    <location>
        <position position="112"/>
    </location>
    <ligand>
        <name>Mg(2+)</name>
        <dbReference type="ChEBI" id="CHEBI:18420"/>
        <label>1</label>
        <note>catalytic</note>
    </ligand>
</feature>
<evidence type="ECO:0000256" key="6">
    <source>
        <dbReference type="ARBA" id="ARBA00022842"/>
    </source>
</evidence>
<evidence type="ECO:0000256" key="2">
    <source>
        <dbReference type="ARBA" id="ARBA00001946"/>
    </source>
</evidence>
<comment type="cofactor">
    <cofactor evidence="2 7 8">
        <name>Mg(2+)</name>
        <dbReference type="ChEBI" id="CHEBI:18420"/>
    </cofactor>
</comment>
<dbReference type="AlphaFoldDB" id="A0A9W7LCS0"/>
<dbReference type="InterPro" id="IPR033942">
    <property type="entry name" value="IMPase"/>
</dbReference>
<dbReference type="InterPro" id="IPR020550">
    <property type="entry name" value="Inositol_monophosphatase_CS"/>
</dbReference>
<protein>
    <recommendedName>
        <fullName evidence="8">Inositol-1-monophosphatase</fullName>
        <ecNumber evidence="8">3.1.3.25</ecNumber>
    </recommendedName>
</protein>
<comment type="pathway">
    <text evidence="8">Polyol metabolism; myo-inositol biosynthesis; myo-inositol from D-glucose 6-phosphate: step 2/2.</text>
</comment>
<comment type="catalytic activity">
    <reaction evidence="1 8">
        <text>a myo-inositol phosphate + H2O = myo-inositol + phosphate</text>
        <dbReference type="Rhea" id="RHEA:24056"/>
        <dbReference type="ChEBI" id="CHEBI:15377"/>
        <dbReference type="ChEBI" id="CHEBI:17268"/>
        <dbReference type="ChEBI" id="CHEBI:43474"/>
        <dbReference type="ChEBI" id="CHEBI:84139"/>
        <dbReference type="EC" id="3.1.3.25"/>
    </reaction>
</comment>
<feature type="binding site" evidence="7">
    <location>
        <position position="241"/>
    </location>
    <ligand>
        <name>Mg(2+)</name>
        <dbReference type="ChEBI" id="CHEBI:18420"/>
        <label>1</label>
        <note>catalytic</note>
    </ligand>
</feature>
<dbReference type="CDD" id="cd01639">
    <property type="entry name" value="IMPase"/>
    <property type="match status" value="1"/>
</dbReference>
<dbReference type="GO" id="GO:0046872">
    <property type="term" value="F:metal ion binding"/>
    <property type="evidence" value="ECO:0007669"/>
    <property type="project" value="UniProtKB-KW"/>
</dbReference>
<gene>
    <name evidence="9" type="ORF">TrCOL_g2714</name>
</gene>
<comment type="similarity">
    <text evidence="3 8">Belongs to the inositol monophosphatase superfamily.</text>
</comment>
<feature type="binding site" evidence="7">
    <location>
        <position position="115"/>
    </location>
    <ligand>
        <name>Mg(2+)</name>
        <dbReference type="ChEBI" id="CHEBI:18420"/>
        <label>1</label>
        <note>catalytic</note>
    </ligand>
</feature>
<evidence type="ECO:0000256" key="4">
    <source>
        <dbReference type="ARBA" id="ARBA00022723"/>
    </source>
</evidence>
<dbReference type="EC" id="3.1.3.25" evidence="8"/>
<dbReference type="Proteomes" id="UP001165065">
    <property type="component" value="Unassembled WGS sequence"/>
</dbReference>
<name>A0A9W7LCS0_9STRA</name>
<dbReference type="GO" id="GO:0046854">
    <property type="term" value="P:phosphatidylinositol phosphate biosynthetic process"/>
    <property type="evidence" value="ECO:0007669"/>
    <property type="project" value="InterPro"/>
</dbReference>
<dbReference type="OrthoDB" id="10254945at2759"/>
<dbReference type="Gene3D" id="3.40.190.80">
    <property type="match status" value="1"/>
</dbReference>
<dbReference type="GO" id="GO:0006020">
    <property type="term" value="P:inositol metabolic process"/>
    <property type="evidence" value="ECO:0007669"/>
    <property type="project" value="TreeGrafter"/>
</dbReference>
<dbReference type="PROSITE" id="PS00629">
    <property type="entry name" value="IMP_1"/>
    <property type="match status" value="1"/>
</dbReference>
<dbReference type="PRINTS" id="PR00377">
    <property type="entry name" value="IMPHPHTASES"/>
</dbReference>
<evidence type="ECO:0000256" key="1">
    <source>
        <dbReference type="ARBA" id="ARBA00001033"/>
    </source>
</evidence>
<dbReference type="Pfam" id="PF00459">
    <property type="entry name" value="Inositol_P"/>
    <property type="match status" value="1"/>
</dbReference>
<sequence length="299" mass="31681">MPLSVPTNLGPIGPLGTVAANAAVAAGNIIKDASKEISSTSVTKTKANPRDLLTKTDPICEAEITRIIKETYPSHLILGEEAVASGPEASASALDHYLKLAKKTNEHLWIVDPLDGTTNFVHSIPMSLPSVACLSPDGEVVAGCVYDGEREECFVAEVGKGAWLNGVRIEVDKGTENLGECVLAMGSPPGAESLSMSLLGINALMPKVRTIRMFGSAALMLAWVACGRLGGYWEYDLSSWDVAAGGLLIKEAGGNMGDLEDEGGKREVFDIRKRKIIATNGIVHEELRDVLKDAGVIKQ</sequence>
<dbReference type="InterPro" id="IPR020583">
    <property type="entry name" value="Inositol_monoP_metal-BS"/>
</dbReference>
<reference evidence="10" key="1">
    <citation type="journal article" date="2023" name="Commun. Biol.">
        <title>Genome analysis of Parmales, the sister group of diatoms, reveals the evolutionary specialization of diatoms from phago-mixotrophs to photoautotrophs.</title>
        <authorList>
            <person name="Ban H."/>
            <person name="Sato S."/>
            <person name="Yoshikawa S."/>
            <person name="Yamada K."/>
            <person name="Nakamura Y."/>
            <person name="Ichinomiya M."/>
            <person name="Sato N."/>
            <person name="Blanc-Mathieu R."/>
            <person name="Endo H."/>
            <person name="Kuwata A."/>
            <person name="Ogata H."/>
        </authorList>
    </citation>
    <scope>NUCLEOTIDE SEQUENCE [LARGE SCALE GENOMIC DNA]</scope>
</reference>
<dbReference type="PANTHER" id="PTHR20854">
    <property type="entry name" value="INOSITOL MONOPHOSPHATASE"/>
    <property type="match status" value="1"/>
</dbReference>
<keyword evidence="4 7" id="KW-0479">Metal-binding</keyword>
<feature type="binding site" evidence="7">
    <location>
        <position position="80"/>
    </location>
    <ligand>
        <name>Mg(2+)</name>
        <dbReference type="ChEBI" id="CHEBI:18420"/>
        <label>1</label>
        <note>catalytic</note>
    </ligand>
</feature>